<evidence type="ECO:0000313" key="2">
    <source>
        <dbReference type="EMBL" id="GBC62518.1"/>
    </source>
</evidence>
<dbReference type="Proteomes" id="UP000288096">
    <property type="component" value="Unassembled WGS sequence"/>
</dbReference>
<evidence type="ECO:0000313" key="3">
    <source>
        <dbReference type="Proteomes" id="UP000288096"/>
    </source>
</evidence>
<dbReference type="PANTHER" id="PTHR35894:SF5">
    <property type="entry name" value="MU-LIKE PROPHAGE FLUMU DNA TRANSPOSITION PROTEIN B"/>
    <property type="match status" value="1"/>
</dbReference>
<dbReference type="InterPro" id="IPR027417">
    <property type="entry name" value="P-loop_NTPase"/>
</dbReference>
<dbReference type="InterPro" id="IPR049945">
    <property type="entry name" value="AAA_22"/>
</dbReference>
<organism evidence="2 3">
    <name type="scientific">Desulfonema ishimotonii</name>
    <dbReference type="NCBI Taxonomy" id="45657"/>
    <lineage>
        <taxon>Bacteria</taxon>
        <taxon>Pseudomonadati</taxon>
        <taxon>Thermodesulfobacteriota</taxon>
        <taxon>Desulfobacteria</taxon>
        <taxon>Desulfobacterales</taxon>
        <taxon>Desulfococcaceae</taxon>
        <taxon>Desulfonema</taxon>
    </lineage>
</organism>
<evidence type="ECO:0000259" key="1">
    <source>
        <dbReference type="Pfam" id="PF13401"/>
    </source>
</evidence>
<dbReference type="OrthoDB" id="9797061at2"/>
<protein>
    <recommendedName>
        <fullName evidence="1">ORC1/DEAH AAA+ ATPase domain-containing protein</fullName>
    </recommendedName>
</protein>
<dbReference type="Pfam" id="PF13401">
    <property type="entry name" value="AAA_22"/>
    <property type="match status" value="1"/>
</dbReference>
<feature type="domain" description="ORC1/DEAH AAA+ ATPase" evidence="1">
    <location>
        <begin position="30"/>
        <end position="141"/>
    </location>
</feature>
<accession>A0A401FZX9</accession>
<name>A0A401FZX9_9BACT</name>
<dbReference type="SUPFAM" id="SSF52540">
    <property type="entry name" value="P-loop containing nucleoside triphosphate hydrolases"/>
    <property type="match status" value="1"/>
</dbReference>
<dbReference type="Gene3D" id="3.40.50.300">
    <property type="entry name" value="P-loop containing nucleotide triphosphate hydrolases"/>
    <property type="match status" value="1"/>
</dbReference>
<gene>
    <name evidence="2" type="ORF">DENIS_3490</name>
</gene>
<dbReference type="InterPro" id="IPR052026">
    <property type="entry name" value="ExeA_AAA_ATPase_DNA-bind"/>
</dbReference>
<dbReference type="EMBL" id="BEXT01000001">
    <property type="protein sequence ID" value="GBC62518.1"/>
    <property type="molecule type" value="Genomic_DNA"/>
</dbReference>
<keyword evidence="3" id="KW-1185">Reference proteome</keyword>
<comment type="caution">
    <text evidence="2">The sequence shown here is derived from an EMBL/GenBank/DDBJ whole genome shotgun (WGS) entry which is preliminary data.</text>
</comment>
<sequence length="231" mass="26674">MKDIFIPTKNYKKMQELCDDLLNSAMGVDLGMVTGRAGRGKTRSAHRIFTQDRQTIYILYREGWTLNQLLREIAFHLSGMRPHYRQQCEDVIRTELDAERRMIMVDEADRAPIRVLNGLRNIHDECRIPILLIGEEDLPRKMAAERRLSSRVRAHVQYEPISQADVSVFYVQSLGAEINPEQARKLTRHSGGDFRSVLLDAQKADKLMKINSLKQITDAIVDQICRNGIRR</sequence>
<dbReference type="GO" id="GO:0016887">
    <property type="term" value="F:ATP hydrolysis activity"/>
    <property type="evidence" value="ECO:0007669"/>
    <property type="project" value="InterPro"/>
</dbReference>
<dbReference type="PANTHER" id="PTHR35894">
    <property type="entry name" value="GENERAL SECRETION PATHWAY PROTEIN A-RELATED"/>
    <property type="match status" value="1"/>
</dbReference>
<dbReference type="AlphaFoldDB" id="A0A401FZX9"/>
<reference evidence="3" key="1">
    <citation type="submission" date="2017-11" db="EMBL/GenBank/DDBJ databases">
        <authorList>
            <person name="Watanabe M."/>
            <person name="Kojima H."/>
        </authorList>
    </citation>
    <scope>NUCLEOTIDE SEQUENCE [LARGE SCALE GENOMIC DNA]</scope>
    <source>
        <strain evidence="3">Tokyo 01</strain>
    </source>
</reference>
<proteinExistence type="predicted"/>
<reference evidence="3" key="2">
    <citation type="submission" date="2019-01" db="EMBL/GenBank/DDBJ databases">
        <title>Genome sequence of Desulfonema ishimotonii strain Tokyo 01.</title>
        <authorList>
            <person name="Fukui M."/>
        </authorList>
    </citation>
    <scope>NUCLEOTIDE SEQUENCE [LARGE SCALE GENOMIC DNA]</scope>
    <source>
        <strain evidence="3">Tokyo 01</strain>
    </source>
</reference>